<dbReference type="CDD" id="cd05713">
    <property type="entry name" value="IgV_MOG_like"/>
    <property type="match status" value="1"/>
</dbReference>
<comment type="similarity">
    <text evidence="1">Belongs to the immunoglobulin superfamily. BTN/MOG family.</text>
</comment>
<evidence type="ECO:0000259" key="5">
    <source>
        <dbReference type="PROSITE" id="PS50835"/>
    </source>
</evidence>
<dbReference type="AlphaFoldDB" id="A0A1U7SNK9"/>
<dbReference type="InterPro" id="IPR035033">
    <property type="entry name" value="PRY/SPRY_TRIM39"/>
</dbReference>
<dbReference type="InterPro" id="IPR001870">
    <property type="entry name" value="B30.2/SPRY"/>
</dbReference>
<dbReference type="Pfam" id="PF00622">
    <property type="entry name" value="SPRY"/>
    <property type="match status" value="1"/>
</dbReference>
<dbReference type="Proteomes" id="UP000189705">
    <property type="component" value="Unplaced"/>
</dbReference>
<sequence length="381" mass="42280">MLREVFSFPTGPKGSPFLPSCIALLAALQIHHPMAAPFRVIGPGQPVVVTMGEDAVLLCHLSPPMSAESMEVRWLQPGFSSYVHLYRGGQDQDGQQMPAYRGRTQLVKDDLTDGSVSLRIRGVRPSDHGLYTCFVQSNDSSGDAVLELQVTGHYFPWAVALAVILPVVVLLGSFCLWRQHRVKERRRADKELGLARARQYVVDVTLDPDTAHPNLVLSEDWKTVQHRDTRQDVPDTPERFDRCPCVLGSEAFTGGRRYWEVEVGDKTDWALGVCRESVRRKGGVKLSPGCGYWVMWLEDGGHKPCTSPWTPLPVRVRPRRGGIFLDYEGGEVSFYNVTDRSHLFTFTDTFSGTLRPFFSPGLNAGGTNAASLTLCLVPAQP</sequence>
<dbReference type="InterPro" id="IPR007110">
    <property type="entry name" value="Ig-like_dom"/>
</dbReference>
<dbReference type="InterPro" id="IPR006574">
    <property type="entry name" value="PRY"/>
</dbReference>
<evidence type="ECO:0000256" key="2">
    <source>
        <dbReference type="ARBA" id="ARBA00023157"/>
    </source>
</evidence>
<evidence type="ECO:0000313" key="6">
    <source>
        <dbReference type="Proteomes" id="UP000189705"/>
    </source>
</evidence>
<dbReference type="InterPro" id="IPR013320">
    <property type="entry name" value="ConA-like_dom_sf"/>
</dbReference>
<feature type="transmembrane region" description="Helical" evidence="3">
    <location>
        <begin position="154"/>
        <end position="177"/>
    </location>
</feature>
<dbReference type="RefSeq" id="XP_006039129.3">
    <property type="nucleotide sequence ID" value="XM_006039067.3"/>
</dbReference>
<evidence type="ECO:0000259" key="4">
    <source>
        <dbReference type="PROSITE" id="PS50188"/>
    </source>
</evidence>
<keyword evidence="3" id="KW-1133">Transmembrane helix</keyword>
<keyword evidence="3" id="KW-0472">Membrane</keyword>
<dbReference type="SMART" id="SM00409">
    <property type="entry name" value="IG"/>
    <property type="match status" value="1"/>
</dbReference>
<keyword evidence="2" id="KW-1015">Disulfide bond</keyword>
<keyword evidence="3" id="KW-0812">Transmembrane</keyword>
<dbReference type="InterPro" id="IPR036179">
    <property type="entry name" value="Ig-like_dom_sf"/>
</dbReference>
<proteinExistence type="inferred from homology"/>
<dbReference type="SMART" id="SM00589">
    <property type="entry name" value="PRY"/>
    <property type="match status" value="1"/>
</dbReference>
<dbReference type="PROSITE" id="PS50188">
    <property type="entry name" value="B302_SPRY"/>
    <property type="match status" value="1"/>
</dbReference>
<dbReference type="FunFam" id="2.60.120.920:FF:000004">
    <property type="entry name" value="Butyrophilin subfamily 1 member A1"/>
    <property type="match status" value="1"/>
</dbReference>
<gene>
    <name evidence="7" type="primary">LOC102387501</name>
</gene>
<dbReference type="InterPro" id="IPR043136">
    <property type="entry name" value="B30.2/SPRY_sf"/>
</dbReference>
<evidence type="ECO:0000256" key="3">
    <source>
        <dbReference type="SAM" id="Phobius"/>
    </source>
</evidence>
<dbReference type="SUPFAM" id="SSF49899">
    <property type="entry name" value="Concanavalin A-like lectins/glucanases"/>
    <property type="match status" value="1"/>
</dbReference>
<dbReference type="InterPro" id="IPR013783">
    <property type="entry name" value="Ig-like_fold"/>
</dbReference>
<feature type="domain" description="Ig-like" evidence="5">
    <location>
        <begin position="33"/>
        <end position="151"/>
    </location>
</feature>
<evidence type="ECO:0000313" key="7">
    <source>
        <dbReference type="RefSeq" id="XP_006039129.3"/>
    </source>
</evidence>
<dbReference type="PANTHER" id="PTHR24103">
    <property type="entry name" value="E3 UBIQUITIN-PROTEIN LIGASE TRIM"/>
    <property type="match status" value="1"/>
</dbReference>
<dbReference type="InterPro" id="IPR003599">
    <property type="entry name" value="Ig_sub"/>
</dbReference>
<dbReference type="InterPro" id="IPR003879">
    <property type="entry name" value="Butyrophylin_SPRY"/>
</dbReference>
<dbReference type="InterPro" id="IPR003877">
    <property type="entry name" value="SPRY_dom"/>
</dbReference>
<keyword evidence="6" id="KW-1185">Reference proteome</keyword>
<dbReference type="Gene3D" id="2.60.40.10">
    <property type="entry name" value="Immunoglobulins"/>
    <property type="match status" value="1"/>
</dbReference>
<dbReference type="Gene3D" id="2.60.120.920">
    <property type="match status" value="1"/>
</dbReference>
<dbReference type="FunFam" id="2.60.40.10:FF:000208">
    <property type="entry name" value="Butyrophilin subfamily 1 member A1"/>
    <property type="match status" value="1"/>
</dbReference>
<dbReference type="PRINTS" id="PR01407">
    <property type="entry name" value="BUTYPHLNCDUF"/>
</dbReference>
<accession>A0A1U7SNK9</accession>
<dbReference type="Pfam" id="PF13765">
    <property type="entry name" value="PRY"/>
    <property type="match status" value="1"/>
</dbReference>
<dbReference type="SMART" id="SM00406">
    <property type="entry name" value="IGv"/>
    <property type="match status" value="1"/>
</dbReference>
<dbReference type="CDD" id="cd13745">
    <property type="entry name" value="SPRY_PRY_TRIM39"/>
    <property type="match status" value="1"/>
</dbReference>
<name>A0A1U7SNK9_ALLSI</name>
<dbReference type="InParanoid" id="A0A1U7SNK9"/>
<dbReference type="InterPro" id="IPR013106">
    <property type="entry name" value="Ig_V-set"/>
</dbReference>
<dbReference type="eggNOG" id="ENOG502SQC1">
    <property type="taxonomic scope" value="Eukaryota"/>
</dbReference>
<reference evidence="7" key="1">
    <citation type="submission" date="2025-08" db="UniProtKB">
        <authorList>
            <consortium name="RefSeq"/>
        </authorList>
    </citation>
    <scope>IDENTIFICATION</scope>
</reference>
<organism evidence="6 7">
    <name type="scientific">Alligator sinensis</name>
    <name type="common">Chinese alligator</name>
    <dbReference type="NCBI Taxonomy" id="38654"/>
    <lineage>
        <taxon>Eukaryota</taxon>
        <taxon>Metazoa</taxon>
        <taxon>Chordata</taxon>
        <taxon>Craniata</taxon>
        <taxon>Vertebrata</taxon>
        <taxon>Euteleostomi</taxon>
        <taxon>Archelosauria</taxon>
        <taxon>Archosauria</taxon>
        <taxon>Crocodylia</taxon>
        <taxon>Alligatoridae</taxon>
        <taxon>Alligatorinae</taxon>
        <taxon>Alligator</taxon>
    </lineage>
</organism>
<feature type="domain" description="B30.2/SPRY" evidence="4">
    <location>
        <begin position="184"/>
        <end position="379"/>
    </location>
</feature>
<protein>
    <submittedName>
        <fullName evidence="7">Butyrophilin subfamily 1 member A1-like</fullName>
    </submittedName>
</protein>
<dbReference type="InterPro" id="IPR050143">
    <property type="entry name" value="TRIM/RBCC"/>
</dbReference>
<dbReference type="SUPFAM" id="SSF48726">
    <property type="entry name" value="Immunoglobulin"/>
    <property type="match status" value="1"/>
</dbReference>
<dbReference type="SMART" id="SM00449">
    <property type="entry name" value="SPRY"/>
    <property type="match status" value="1"/>
</dbReference>
<dbReference type="KEGG" id="asn:102387501"/>
<dbReference type="Pfam" id="PF07686">
    <property type="entry name" value="V-set"/>
    <property type="match status" value="1"/>
</dbReference>
<dbReference type="PROSITE" id="PS50835">
    <property type="entry name" value="IG_LIKE"/>
    <property type="match status" value="1"/>
</dbReference>
<dbReference type="GeneID" id="102387501"/>
<evidence type="ECO:0000256" key="1">
    <source>
        <dbReference type="ARBA" id="ARBA00007591"/>
    </source>
</evidence>